<dbReference type="EMBL" id="CAJMWX010001220">
    <property type="protein sequence ID" value="CAE6475596.1"/>
    <property type="molecule type" value="Genomic_DNA"/>
</dbReference>
<dbReference type="EMBL" id="CAJMWY010003704">
    <property type="protein sequence ID" value="CAE6505335.1"/>
    <property type="molecule type" value="Genomic_DNA"/>
</dbReference>
<keyword evidence="2" id="KW-0472">Membrane</keyword>
<evidence type="ECO:0000313" key="4">
    <source>
        <dbReference type="EMBL" id="CAE6505335.1"/>
    </source>
</evidence>
<organism evidence="3 5">
    <name type="scientific">Rhizoctonia solani</name>
    <dbReference type="NCBI Taxonomy" id="456999"/>
    <lineage>
        <taxon>Eukaryota</taxon>
        <taxon>Fungi</taxon>
        <taxon>Dikarya</taxon>
        <taxon>Basidiomycota</taxon>
        <taxon>Agaricomycotina</taxon>
        <taxon>Agaricomycetes</taxon>
        <taxon>Cantharellales</taxon>
        <taxon>Ceratobasidiaceae</taxon>
        <taxon>Rhizoctonia</taxon>
    </lineage>
</organism>
<feature type="region of interest" description="Disordered" evidence="1">
    <location>
        <begin position="107"/>
        <end position="156"/>
    </location>
</feature>
<accession>A0A8H3C5P6</accession>
<dbReference type="Proteomes" id="UP000663888">
    <property type="component" value="Unassembled WGS sequence"/>
</dbReference>
<reference evidence="3" key="1">
    <citation type="submission" date="2021-01" db="EMBL/GenBank/DDBJ databases">
        <authorList>
            <person name="Kaushik A."/>
        </authorList>
    </citation>
    <scope>NUCLEOTIDE SEQUENCE</scope>
    <source>
        <strain evidence="3">AG4-R118</strain>
        <strain evidence="4">AG4-RS23</strain>
    </source>
</reference>
<gene>
    <name evidence="3" type="ORF">RDB_LOCUS115649</name>
    <name evidence="4" type="ORF">RDB_LOCUS129086</name>
</gene>
<evidence type="ECO:0000256" key="2">
    <source>
        <dbReference type="SAM" id="Phobius"/>
    </source>
</evidence>
<proteinExistence type="predicted"/>
<evidence type="ECO:0000313" key="3">
    <source>
        <dbReference type="EMBL" id="CAE6475596.1"/>
    </source>
</evidence>
<feature type="compositionally biased region" description="Basic and acidic residues" evidence="1">
    <location>
        <begin position="111"/>
        <end position="124"/>
    </location>
</feature>
<dbReference type="AlphaFoldDB" id="A0A8H3C5P6"/>
<keyword evidence="2" id="KW-1133">Transmembrane helix</keyword>
<keyword evidence="2" id="KW-0812">Transmembrane</keyword>
<name>A0A8H3C5P6_9AGAM</name>
<evidence type="ECO:0000313" key="5">
    <source>
        <dbReference type="Proteomes" id="UP000663888"/>
    </source>
</evidence>
<sequence>MHQITSYFRQALLYPGAMIATPIVAALMLVAIGGGILDDAIVGVPGLDTEDSLVRWWKGTLNQKKRVQVFANEQTTRSTRRTRKASILESAFEQLEMHARKQRKKRLARQAAEDLSIKPVDKQSTRMSPPVTSPRVIGTRRRRSRGASYDMEMQSL</sequence>
<dbReference type="Proteomes" id="UP000663861">
    <property type="component" value="Unassembled WGS sequence"/>
</dbReference>
<evidence type="ECO:0000256" key="1">
    <source>
        <dbReference type="SAM" id="MobiDB-lite"/>
    </source>
</evidence>
<comment type="caution">
    <text evidence="3">The sequence shown here is derived from an EMBL/GenBank/DDBJ whole genome shotgun (WGS) entry which is preliminary data.</text>
</comment>
<feature type="transmembrane region" description="Helical" evidence="2">
    <location>
        <begin position="12"/>
        <end position="37"/>
    </location>
</feature>
<protein>
    <submittedName>
        <fullName evidence="3">Uncharacterized protein</fullName>
    </submittedName>
</protein>